<dbReference type="CDD" id="cd02042">
    <property type="entry name" value="ParAB_family"/>
    <property type="match status" value="1"/>
</dbReference>
<dbReference type="AlphaFoldDB" id="X8CKI5"/>
<protein>
    <submittedName>
        <fullName evidence="2">CobQ/CobB/MinD/ParA nucleotide binding domain protein</fullName>
    </submittedName>
</protein>
<dbReference type="Gene3D" id="3.40.50.300">
    <property type="entry name" value="P-loop containing nucleotide triphosphate hydrolases"/>
    <property type="match status" value="1"/>
</dbReference>
<proteinExistence type="predicted"/>
<evidence type="ECO:0000259" key="1">
    <source>
        <dbReference type="Pfam" id="PF13614"/>
    </source>
</evidence>
<dbReference type="EMBL" id="JAOB01000029">
    <property type="protein sequence ID" value="EUA56624.1"/>
    <property type="molecule type" value="Genomic_DNA"/>
</dbReference>
<feature type="domain" description="AAA" evidence="1">
    <location>
        <begin position="19"/>
        <end position="84"/>
    </location>
</feature>
<sequence length="115" mass="12229">MQILHTTHSRLQRPTHRRLFTIANQKGGVGKTTTAVNLAAALAIQGLKTLVIDLDPQGNASTALGITERHSGTPSSYEVLLGEIPCTRRCGEARTASGCSACPPPSIWPAPRSSW</sequence>
<dbReference type="InterPro" id="IPR027417">
    <property type="entry name" value="P-loop_NTPase"/>
</dbReference>
<dbReference type="Pfam" id="PF13614">
    <property type="entry name" value="AAA_31"/>
    <property type="match status" value="1"/>
</dbReference>
<dbReference type="InterPro" id="IPR025669">
    <property type="entry name" value="AAA_dom"/>
</dbReference>
<evidence type="ECO:0000313" key="2">
    <source>
        <dbReference type="EMBL" id="EUA56624.1"/>
    </source>
</evidence>
<dbReference type="PANTHER" id="PTHR13696:SF52">
    <property type="entry name" value="PARA FAMILY PROTEIN CT_582"/>
    <property type="match status" value="1"/>
</dbReference>
<comment type="caution">
    <text evidence="2">The sequence shown here is derived from an EMBL/GenBank/DDBJ whole genome shotgun (WGS) entry which is preliminary data.</text>
</comment>
<dbReference type="SUPFAM" id="SSF52540">
    <property type="entry name" value="P-loop containing nucleoside triphosphate hydrolases"/>
    <property type="match status" value="1"/>
</dbReference>
<organism evidence="2">
    <name type="scientific">Mycobacterium xenopi 4042</name>
    <dbReference type="NCBI Taxonomy" id="1299334"/>
    <lineage>
        <taxon>Bacteria</taxon>
        <taxon>Bacillati</taxon>
        <taxon>Actinomycetota</taxon>
        <taxon>Actinomycetes</taxon>
        <taxon>Mycobacteriales</taxon>
        <taxon>Mycobacteriaceae</taxon>
        <taxon>Mycobacterium</taxon>
    </lineage>
</organism>
<dbReference type="InterPro" id="IPR050678">
    <property type="entry name" value="DNA_Partitioning_ATPase"/>
</dbReference>
<gene>
    <name evidence="2" type="ORF">I553_8672</name>
</gene>
<reference evidence="2" key="1">
    <citation type="submission" date="2014-01" db="EMBL/GenBank/DDBJ databases">
        <authorList>
            <person name="Brown-Elliot B."/>
            <person name="Wallace R."/>
            <person name="Lenaerts A."/>
            <person name="Ordway D."/>
            <person name="DeGroote M.A."/>
            <person name="Parker T."/>
            <person name="Sizemore C."/>
            <person name="Tallon L.J."/>
            <person name="Sadzewicz L.K."/>
            <person name="Sengamalay N."/>
            <person name="Fraser C.M."/>
            <person name="Hine E."/>
            <person name="Shefchek K.A."/>
            <person name="Das S.P."/>
            <person name="Tettelin H."/>
        </authorList>
    </citation>
    <scope>NUCLEOTIDE SEQUENCE [LARGE SCALE GENOMIC DNA]</scope>
    <source>
        <strain evidence="2">4042</strain>
    </source>
</reference>
<accession>X8CKI5</accession>
<dbReference type="PATRIC" id="fig|1299334.3.peg.2772"/>
<name>X8CKI5_MYCXE</name>
<dbReference type="PANTHER" id="PTHR13696">
    <property type="entry name" value="P-LOOP CONTAINING NUCLEOSIDE TRIPHOSPHATE HYDROLASE"/>
    <property type="match status" value="1"/>
</dbReference>